<dbReference type="InterPro" id="IPR002549">
    <property type="entry name" value="AI-2E-like"/>
</dbReference>
<evidence type="ECO:0000256" key="5">
    <source>
        <dbReference type="ARBA" id="ARBA00023136"/>
    </source>
</evidence>
<keyword evidence="4 6" id="KW-1133">Transmembrane helix</keyword>
<feature type="transmembrane region" description="Helical" evidence="6">
    <location>
        <begin position="69"/>
        <end position="95"/>
    </location>
</feature>
<feature type="transmembrane region" description="Helical" evidence="6">
    <location>
        <begin position="160"/>
        <end position="176"/>
    </location>
</feature>
<reference evidence="8" key="1">
    <citation type="submission" date="2020-03" db="EMBL/GenBank/DDBJ databases">
        <title>Complete genome sequence of sulfur-oxidizing bacterium skT11.</title>
        <authorList>
            <person name="Kanda M."/>
            <person name="Kojima H."/>
            <person name="Fukui M."/>
        </authorList>
    </citation>
    <scope>NUCLEOTIDE SEQUENCE [LARGE SCALE GENOMIC DNA]</scope>
    <source>
        <strain evidence="8">skT11</strain>
    </source>
</reference>
<keyword evidence="5 6" id="KW-0472">Membrane</keyword>
<feature type="transmembrane region" description="Helical" evidence="6">
    <location>
        <begin position="306"/>
        <end position="334"/>
    </location>
</feature>
<comment type="similarity">
    <text evidence="2">Belongs to the autoinducer-2 exporter (AI-2E) (TC 2.A.86) family.</text>
</comment>
<organism evidence="7 8">
    <name type="scientific">Sulfurimicrobium lacus</name>
    <dbReference type="NCBI Taxonomy" id="2715678"/>
    <lineage>
        <taxon>Bacteria</taxon>
        <taxon>Pseudomonadati</taxon>
        <taxon>Pseudomonadota</taxon>
        <taxon>Betaproteobacteria</taxon>
        <taxon>Nitrosomonadales</taxon>
        <taxon>Sulfuricellaceae</taxon>
        <taxon>Sulfurimicrobium</taxon>
    </lineage>
</organism>
<dbReference type="AlphaFoldDB" id="A0A6F8V994"/>
<dbReference type="GO" id="GO:0016020">
    <property type="term" value="C:membrane"/>
    <property type="evidence" value="ECO:0007669"/>
    <property type="project" value="UniProtKB-SubCell"/>
</dbReference>
<feature type="transmembrane region" description="Helical" evidence="6">
    <location>
        <begin position="20"/>
        <end position="48"/>
    </location>
</feature>
<sequence>MPFSVKQYTGEFNPRHIEIAAWLIAAFLLVTVVYTHLLPALLAGLLMYELVHMLAARINLLRFGGRPAKIAAVALLAALMATLISFATLGLMAFFHSDASNLPALMQKMAAIIEGSRAMLPAWLVEKLPTSAEGIQTGTVELLRTHASEVQTVGKEMGRTLVHVLIGLIIGAMVSLREVTASHQYRPLAGALAERVRLLADAFRRIVFAQVRIAALNAFFTWIYLGVILPLSGVHLPLTKTLIVVTFLAGLLPVIGNLISNSIIVIVSLGQSLEIAMASLLFLIVIHKLEYFLNARIVGTQIRAHAWELLLAMLTMEAAFGVMGVVAAPIYYAYLKSELTNKGLI</sequence>
<evidence type="ECO:0000256" key="4">
    <source>
        <dbReference type="ARBA" id="ARBA00022989"/>
    </source>
</evidence>
<evidence type="ECO:0000256" key="6">
    <source>
        <dbReference type="SAM" id="Phobius"/>
    </source>
</evidence>
<keyword evidence="3 6" id="KW-0812">Transmembrane</keyword>
<evidence type="ECO:0000313" key="8">
    <source>
        <dbReference type="Proteomes" id="UP000502260"/>
    </source>
</evidence>
<name>A0A6F8V994_9PROT</name>
<evidence type="ECO:0000256" key="2">
    <source>
        <dbReference type="ARBA" id="ARBA00009773"/>
    </source>
</evidence>
<proteinExistence type="inferred from homology"/>
<evidence type="ECO:0000313" key="7">
    <source>
        <dbReference type="EMBL" id="BCB25890.1"/>
    </source>
</evidence>
<dbReference type="KEGG" id="slac:SKTS_07760"/>
<keyword evidence="8" id="KW-1185">Reference proteome</keyword>
<dbReference type="EMBL" id="AP022853">
    <property type="protein sequence ID" value="BCB25890.1"/>
    <property type="molecule type" value="Genomic_DNA"/>
</dbReference>
<feature type="transmembrane region" description="Helical" evidence="6">
    <location>
        <begin position="213"/>
        <end position="232"/>
    </location>
</feature>
<accession>A0A6F8V994</accession>
<dbReference type="Proteomes" id="UP000502260">
    <property type="component" value="Chromosome"/>
</dbReference>
<gene>
    <name evidence="7" type="ORF">SKTS_07760</name>
</gene>
<feature type="transmembrane region" description="Helical" evidence="6">
    <location>
        <begin position="238"/>
        <end position="256"/>
    </location>
</feature>
<evidence type="ECO:0000256" key="1">
    <source>
        <dbReference type="ARBA" id="ARBA00004141"/>
    </source>
</evidence>
<comment type="subcellular location">
    <subcellularLocation>
        <location evidence="1">Membrane</location>
        <topology evidence="1">Multi-pass membrane protein</topology>
    </subcellularLocation>
</comment>
<feature type="transmembrane region" description="Helical" evidence="6">
    <location>
        <begin position="263"/>
        <end position="286"/>
    </location>
</feature>
<dbReference type="Pfam" id="PF01594">
    <property type="entry name" value="AI-2E_transport"/>
    <property type="match status" value="1"/>
</dbReference>
<protein>
    <submittedName>
        <fullName evidence="7">Membrane protein</fullName>
    </submittedName>
</protein>
<evidence type="ECO:0000256" key="3">
    <source>
        <dbReference type="ARBA" id="ARBA00022692"/>
    </source>
</evidence>